<evidence type="ECO:0000313" key="2">
    <source>
        <dbReference type="Proteomes" id="UP000002878"/>
    </source>
</evidence>
<accession>I2C2V2</accession>
<dbReference type="HOGENOM" id="CLU_3284235_0_0_9"/>
<organism evidence="1 2">
    <name type="scientific">Bacillus amyloliquefaciens (strain Y2)</name>
    <name type="common">Bacillus amyloliquefaciens subsp. plantarum (strain B9601-Y2)</name>
    <dbReference type="NCBI Taxonomy" id="1155777"/>
    <lineage>
        <taxon>Bacteria</taxon>
        <taxon>Bacillati</taxon>
        <taxon>Bacillota</taxon>
        <taxon>Bacilli</taxon>
        <taxon>Bacillales</taxon>
        <taxon>Bacillaceae</taxon>
        <taxon>Bacillus</taxon>
        <taxon>Bacillus amyloliquefaciens group</taxon>
    </lineage>
</organism>
<dbReference type="KEGG" id="bqy:MUS_0934"/>
<evidence type="ECO:0000313" key="1">
    <source>
        <dbReference type="EMBL" id="AFJ60976.1"/>
    </source>
</evidence>
<dbReference type="PATRIC" id="fig|1126211.3.peg.885"/>
<protein>
    <submittedName>
        <fullName evidence="1">Uncharacterized protein</fullName>
    </submittedName>
</protein>
<dbReference type="Proteomes" id="UP000002878">
    <property type="component" value="Chromosome"/>
</dbReference>
<reference evidence="1 2" key="1">
    <citation type="journal article" date="2012" name="J. Biotechnol.">
        <title>Genome sequence of the plant growth promoting strain Bacillus amyloliquefaciens subsp. plantarum B9601-Y2 and expression of mersacidin and other secondary metabolites.</title>
        <authorList>
            <person name="He P."/>
            <person name="Hao K."/>
            <person name="Blom J."/>
            <person name="Ruckert C."/>
            <person name="Vater J."/>
            <person name="Mao Z."/>
            <person name="Wu Y."/>
            <person name="Hou M."/>
            <person name="He P."/>
            <person name="He Y."/>
            <person name="Borriss R."/>
        </authorList>
    </citation>
    <scope>NUCLEOTIDE SEQUENCE [LARGE SCALE GENOMIC DNA]</scope>
    <source>
        <strain evidence="1">Y2</strain>
    </source>
</reference>
<dbReference type="AlphaFoldDB" id="I2C2V2"/>
<name>I2C2V2_BACAY</name>
<gene>
    <name evidence="1" type="ORF">MUS_0934</name>
</gene>
<proteinExistence type="predicted"/>
<sequence>MPFFLFIFNLKKPGEEPRPHDSSLGFIFNTMLCLYRLPHF</sequence>
<dbReference type="EMBL" id="CP003332">
    <property type="protein sequence ID" value="AFJ60976.1"/>
    <property type="molecule type" value="Genomic_DNA"/>
</dbReference>